<dbReference type="PROSITE" id="PS00174">
    <property type="entry name" value="P_GLUCOSE_ISOMERASE_2"/>
    <property type="match status" value="1"/>
</dbReference>
<comment type="caution">
    <text evidence="11">The sequence shown here is derived from an EMBL/GenBank/DDBJ whole genome shotgun (WGS) entry which is preliminary data.</text>
</comment>
<sequence length="545" mass="61584">MTAHSKPLTQRTAWKALDAHYKKLQPLHLRTLFADDPKRGERMTAEAAGIYLDYSKNRITDETLKLLVQLAEESDLRERIDAMFHGEKINITENRAVLHVALRAPRGSSILVDGKNVVTQVHAVLDKMADFSNRVRQGIWKGHTGKSIRNIINIGIGGSDLGPVMAYEALRHYSDRRMTFRFVSNIDGTDFAEAVQDLNPEQTLFIVSSKTFTTLETMANAHTARVWLLKGLGGDEKSVAKHFVAVSTNEAEVAKFGIDTANMFGFWDWVGGRYSMDSAIGLSTMLAIGPENFSAMLDGFHQMDEHFRNTPFDRNLPVLMALLTIWYIDFFDTHTIAVLPYEQYLKRFPAYLQQLTMESNGKYITLDGNKVDYQTSPIYWGEPGTNGQHSFYQLIHQGTRLIPCDFIAFDTSLNPLGSHHDMLIANIFAQAEALAFGKTAEQVKAEGTPDWLVPHRVFEGNRPSNIIMADRLTPEILGKLVALYEHCVFTQGVIWQVDSFDQWGVELGKVLAQRIIPKLEDKSESEPEHDSSTNNLIRRYRRSKS</sequence>
<keyword evidence="6 8" id="KW-0413">Isomerase</keyword>
<dbReference type="PRINTS" id="PR00662">
    <property type="entry name" value="G6PISOMERASE"/>
</dbReference>
<dbReference type="GO" id="GO:0006094">
    <property type="term" value="P:gluconeogenesis"/>
    <property type="evidence" value="ECO:0007669"/>
    <property type="project" value="UniProtKB-UniRule"/>
</dbReference>
<feature type="compositionally biased region" description="Basic and acidic residues" evidence="10">
    <location>
        <begin position="521"/>
        <end position="531"/>
    </location>
</feature>
<evidence type="ECO:0000313" key="11">
    <source>
        <dbReference type="EMBL" id="TLD43624.1"/>
    </source>
</evidence>
<comment type="subcellular location">
    <subcellularLocation>
        <location evidence="8">Cytoplasm</location>
    </subcellularLocation>
</comment>
<dbReference type="PROSITE" id="PS51463">
    <property type="entry name" value="P_GLUCOSE_ISOMERASE_3"/>
    <property type="match status" value="1"/>
</dbReference>
<evidence type="ECO:0000256" key="2">
    <source>
        <dbReference type="ARBA" id="ARBA00006604"/>
    </source>
</evidence>
<feature type="region of interest" description="Disordered" evidence="10">
    <location>
        <begin position="521"/>
        <end position="545"/>
    </location>
</feature>
<name>A0A533QG80_9BACT</name>
<keyword evidence="5 8" id="KW-0324">Glycolysis</keyword>
<keyword evidence="3 8" id="KW-0312">Gluconeogenesis</keyword>
<proteinExistence type="inferred from homology"/>
<protein>
    <recommendedName>
        <fullName evidence="8">Glucose-6-phosphate isomerase</fullName>
        <shortName evidence="8">GPI</shortName>
        <ecNumber evidence="8">5.3.1.9</ecNumber>
    </recommendedName>
    <alternativeName>
        <fullName evidence="8">Phosphoglucose isomerase</fullName>
        <shortName evidence="8">PGI</shortName>
    </alternativeName>
    <alternativeName>
        <fullName evidence="8">Phosphohexose isomerase</fullName>
        <shortName evidence="8">PHI</shortName>
    </alternativeName>
</protein>
<dbReference type="InterPro" id="IPR001672">
    <property type="entry name" value="G6P_Isomerase"/>
</dbReference>
<dbReference type="PANTHER" id="PTHR11469">
    <property type="entry name" value="GLUCOSE-6-PHOSPHATE ISOMERASE"/>
    <property type="match status" value="1"/>
</dbReference>
<evidence type="ECO:0000256" key="7">
    <source>
        <dbReference type="ARBA" id="ARBA00029321"/>
    </source>
</evidence>
<dbReference type="Proteomes" id="UP000319783">
    <property type="component" value="Unassembled WGS sequence"/>
</dbReference>
<evidence type="ECO:0000256" key="10">
    <source>
        <dbReference type="SAM" id="MobiDB-lite"/>
    </source>
</evidence>
<comment type="pathway">
    <text evidence="8">Carbohydrate biosynthesis; gluconeogenesis.</text>
</comment>
<accession>A0A533QG80</accession>
<dbReference type="InterPro" id="IPR023096">
    <property type="entry name" value="G6P_Isomerase_C"/>
</dbReference>
<evidence type="ECO:0000256" key="1">
    <source>
        <dbReference type="ARBA" id="ARBA00004926"/>
    </source>
</evidence>
<feature type="active site" description="Proton donor" evidence="8">
    <location>
        <position position="358"/>
    </location>
</feature>
<dbReference type="UniPathway" id="UPA00138"/>
<dbReference type="SUPFAM" id="SSF53697">
    <property type="entry name" value="SIS domain"/>
    <property type="match status" value="1"/>
</dbReference>
<dbReference type="FunFam" id="3.40.50.10490:FF:000018">
    <property type="entry name" value="Glucose-6-phosphate isomerase"/>
    <property type="match status" value="1"/>
</dbReference>
<gene>
    <name evidence="8" type="primary">pgi</name>
    <name evidence="11" type="ORF">JETT_0055</name>
</gene>
<dbReference type="HAMAP" id="MF_00473">
    <property type="entry name" value="G6P_isomerase"/>
    <property type="match status" value="1"/>
</dbReference>
<comment type="pathway">
    <text evidence="1 8 9">Carbohydrate degradation; glycolysis; D-glyceraldehyde 3-phosphate and glycerone phosphate from D-glucose: step 2/4.</text>
</comment>
<dbReference type="Pfam" id="PF00342">
    <property type="entry name" value="PGI"/>
    <property type="match status" value="1"/>
</dbReference>
<feature type="active site" evidence="8">
    <location>
        <position position="509"/>
    </location>
</feature>
<dbReference type="InterPro" id="IPR035476">
    <property type="entry name" value="SIS_PGI_1"/>
</dbReference>
<reference evidence="11 12" key="1">
    <citation type="submission" date="2019-04" db="EMBL/GenBank/DDBJ databases">
        <title>Genome of a novel bacterium Candidatus Jettenia ecosi reconstructed from metagenome of an anammox bioreactor.</title>
        <authorList>
            <person name="Mardanov A.V."/>
            <person name="Beletsky A.V."/>
            <person name="Ravin N.V."/>
            <person name="Botchkova E.A."/>
            <person name="Litti Y.V."/>
            <person name="Nozhevnikova A.N."/>
        </authorList>
    </citation>
    <scope>NUCLEOTIDE SEQUENCE [LARGE SCALE GENOMIC DNA]</scope>
    <source>
        <strain evidence="11">J2</strain>
    </source>
</reference>
<dbReference type="AlphaFoldDB" id="A0A533QG80"/>
<dbReference type="InterPro" id="IPR018189">
    <property type="entry name" value="Phosphoglucose_isomerase_CS"/>
</dbReference>
<dbReference type="UniPathway" id="UPA00109">
    <property type="reaction ID" value="UER00181"/>
</dbReference>
<comment type="function">
    <text evidence="8">Catalyzes the reversible isomerization of glucose-6-phosphate to fructose-6-phosphate.</text>
</comment>
<evidence type="ECO:0000256" key="5">
    <source>
        <dbReference type="ARBA" id="ARBA00023152"/>
    </source>
</evidence>
<evidence type="ECO:0000256" key="3">
    <source>
        <dbReference type="ARBA" id="ARBA00022432"/>
    </source>
</evidence>
<dbReference type="GO" id="GO:0048029">
    <property type="term" value="F:monosaccharide binding"/>
    <property type="evidence" value="ECO:0007669"/>
    <property type="project" value="TreeGrafter"/>
</dbReference>
<dbReference type="GO" id="GO:0051156">
    <property type="term" value="P:glucose 6-phosphate metabolic process"/>
    <property type="evidence" value="ECO:0007669"/>
    <property type="project" value="TreeGrafter"/>
</dbReference>
<dbReference type="GO" id="GO:0005829">
    <property type="term" value="C:cytosol"/>
    <property type="evidence" value="ECO:0007669"/>
    <property type="project" value="TreeGrafter"/>
</dbReference>
<dbReference type="GO" id="GO:0004347">
    <property type="term" value="F:glucose-6-phosphate isomerase activity"/>
    <property type="evidence" value="ECO:0007669"/>
    <property type="project" value="UniProtKB-UniRule"/>
</dbReference>
<dbReference type="CDD" id="cd05015">
    <property type="entry name" value="SIS_PGI_1"/>
    <property type="match status" value="1"/>
</dbReference>
<evidence type="ECO:0000256" key="4">
    <source>
        <dbReference type="ARBA" id="ARBA00022490"/>
    </source>
</evidence>
<evidence type="ECO:0000256" key="6">
    <source>
        <dbReference type="ARBA" id="ARBA00023235"/>
    </source>
</evidence>
<dbReference type="NCBIfam" id="NF001211">
    <property type="entry name" value="PRK00179.1"/>
    <property type="match status" value="1"/>
</dbReference>
<dbReference type="EC" id="5.3.1.9" evidence="8"/>
<dbReference type="EMBL" id="SULG01000001">
    <property type="protein sequence ID" value="TLD43624.1"/>
    <property type="molecule type" value="Genomic_DNA"/>
</dbReference>
<feature type="active site" evidence="8">
    <location>
        <position position="389"/>
    </location>
</feature>
<dbReference type="FunFam" id="1.10.1390.10:FF:000001">
    <property type="entry name" value="Glucose-6-phosphate isomerase"/>
    <property type="match status" value="1"/>
</dbReference>
<dbReference type="GO" id="GO:0097367">
    <property type="term" value="F:carbohydrate derivative binding"/>
    <property type="evidence" value="ECO:0007669"/>
    <property type="project" value="InterPro"/>
</dbReference>
<dbReference type="CDD" id="cd05016">
    <property type="entry name" value="SIS_PGI_2"/>
    <property type="match status" value="1"/>
</dbReference>
<comment type="similarity">
    <text evidence="2 8 9">Belongs to the GPI family.</text>
</comment>
<dbReference type="Gene3D" id="1.10.1390.10">
    <property type="match status" value="1"/>
</dbReference>
<dbReference type="PANTHER" id="PTHR11469:SF1">
    <property type="entry name" value="GLUCOSE-6-PHOSPHATE ISOMERASE"/>
    <property type="match status" value="1"/>
</dbReference>
<evidence type="ECO:0000256" key="9">
    <source>
        <dbReference type="RuleBase" id="RU000612"/>
    </source>
</evidence>
<dbReference type="InterPro" id="IPR035482">
    <property type="entry name" value="SIS_PGI_2"/>
</dbReference>
<evidence type="ECO:0000313" key="12">
    <source>
        <dbReference type="Proteomes" id="UP000319783"/>
    </source>
</evidence>
<organism evidence="11 12">
    <name type="scientific">Candidatus Jettenia ecosi</name>
    <dbReference type="NCBI Taxonomy" id="2494326"/>
    <lineage>
        <taxon>Bacteria</taxon>
        <taxon>Pseudomonadati</taxon>
        <taxon>Planctomycetota</taxon>
        <taxon>Candidatus Brocadiia</taxon>
        <taxon>Candidatus Brocadiales</taxon>
        <taxon>Candidatus Brocadiaceae</taxon>
        <taxon>Candidatus Jettenia</taxon>
    </lineage>
</organism>
<comment type="catalytic activity">
    <reaction evidence="7 8 9">
        <text>alpha-D-glucose 6-phosphate = beta-D-fructose 6-phosphate</text>
        <dbReference type="Rhea" id="RHEA:11816"/>
        <dbReference type="ChEBI" id="CHEBI:57634"/>
        <dbReference type="ChEBI" id="CHEBI:58225"/>
        <dbReference type="EC" id="5.3.1.9"/>
    </reaction>
</comment>
<keyword evidence="4 8" id="KW-0963">Cytoplasm</keyword>
<dbReference type="Gene3D" id="3.40.50.10490">
    <property type="entry name" value="Glucose-6-phosphate isomerase like protein, domain 1"/>
    <property type="match status" value="2"/>
</dbReference>
<evidence type="ECO:0000256" key="8">
    <source>
        <dbReference type="HAMAP-Rule" id="MF_00473"/>
    </source>
</evidence>
<dbReference type="PROSITE" id="PS00765">
    <property type="entry name" value="P_GLUCOSE_ISOMERASE_1"/>
    <property type="match status" value="1"/>
</dbReference>
<dbReference type="GO" id="GO:0006096">
    <property type="term" value="P:glycolytic process"/>
    <property type="evidence" value="ECO:0007669"/>
    <property type="project" value="UniProtKB-UniRule"/>
</dbReference>
<dbReference type="InterPro" id="IPR046348">
    <property type="entry name" value="SIS_dom_sf"/>
</dbReference>